<name>A0A9P0CN86_9CUCU</name>
<dbReference type="Proteomes" id="UP001153636">
    <property type="component" value="Chromosome 13"/>
</dbReference>
<protein>
    <recommendedName>
        <fullName evidence="3">Peptidase A2 domain-containing protein</fullName>
    </recommendedName>
</protein>
<accession>A0A9P0CN86</accession>
<dbReference type="PANTHER" id="PTHR31025">
    <property type="entry name" value="SI:CH211-196P9.1-RELATED"/>
    <property type="match status" value="1"/>
</dbReference>
<dbReference type="Gene3D" id="1.10.150.50">
    <property type="entry name" value="Transcription Factor, Ets-1"/>
    <property type="match status" value="1"/>
</dbReference>
<dbReference type="EMBL" id="OV651825">
    <property type="protein sequence ID" value="CAH1102910.1"/>
    <property type="molecule type" value="Genomic_DNA"/>
</dbReference>
<dbReference type="PANTHER" id="PTHR31025:SF9">
    <property type="entry name" value="SI:DKEY-286J15.1"/>
    <property type="match status" value="1"/>
</dbReference>
<dbReference type="OrthoDB" id="6819336at2759"/>
<sequence>MLLDNGSMSNLLTMTCCQRLGLPFSKLNSSVFGIGGNAQFINGKTNMTIYSRVNPDIKLDLEILLIEKVTPSLPEIVVDISRLEHLKNITLADPNFHLPGNIDGIIGATVFAEIMGNSKIRDPKDTLTAFETSLEQGIDEDSLFLLTEDNIKEIIPTIGPRLKILKRIQEHKEQEKQVSIIVDELPSVSTNSEFSVSSNATMEDNLEIETELENLFNESTQPASLSSFGQCSLLPVQVPEEQPRKKIKLNPAFPEGLEAILKRSVDGRIVLLHKNNLNNDMRQKLCKEIINYFLTICDDCTLNLFVEAAEEICQLFPNESKEIYYIPYQRKSGIQPKQSARGKLWSRYCNVKSALKTINNSFQSQQQATSEIEIEEDSQVQDLYNALKCMLEPYTKVLQYWERTFAFRRKLFKNKNINIAHIFNEIPALKLHFGAELIDSDFNQLYPEKIDLIYTTFPRVSQAIIACAKSRKIKVLDNDTDVDQYITALLTLPYLFAPITIRTSSPRLTWRPSRSETADSFVLNIKNLSDLDSIVKRRTEKLRLHHLTLQPFLVILGELNNITRIFVCIDEVKYPCDSILRALEVLFKTFHAFDVRYPAESEHVWTFLEEILYNLKTSKRNSAASALVADLRPLLN</sequence>
<dbReference type="InterPro" id="IPR013761">
    <property type="entry name" value="SAM/pointed_sf"/>
</dbReference>
<evidence type="ECO:0000313" key="2">
    <source>
        <dbReference type="Proteomes" id="UP001153636"/>
    </source>
</evidence>
<dbReference type="AlphaFoldDB" id="A0A9P0CN86"/>
<evidence type="ECO:0008006" key="3">
    <source>
        <dbReference type="Google" id="ProtNLM"/>
    </source>
</evidence>
<organism evidence="1 2">
    <name type="scientific">Psylliodes chrysocephalus</name>
    <dbReference type="NCBI Taxonomy" id="3402493"/>
    <lineage>
        <taxon>Eukaryota</taxon>
        <taxon>Metazoa</taxon>
        <taxon>Ecdysozoa</taxon>
        <taxon>Arthropoda</taxon>
        <taxon>Hexapoda</taxon>
        <taxon>Insecta</taxon>
        <taxon>Pterygota</taxon>
        <taxon>Neoptera</taxon>
        <taxon>Endopterygota</taxon>
        <taxon>Coleoptera</taxon>
        <taxon>Polyphaga</taxon>
        <taxon>Cucujiformia</taxon>
        <taxon>Chrysomeloidea</taxon>
        <taxon>Chrysomelidae</taxon>
        <taxon>Galerucinae</taxon>
        <taxon>Alticini</taxon>
        <taxon>Psylliodes</taxon>
    </lineage>
</organism>
<gene>
    <name evidence="1" type="ORF">PSYICH_LOCUS3612</name>
</gene>
<reference evidence="1" key="1">
    <citation type="submission" date="2022-01" db="EMBL/GenBank/DDBJ databases">
        <authorList>
            <person name="King R."/>
        </authorList>
    </citation>
    <scope>NUCLEOTIDE SEQUENCE</scope>
</reference>
<evidence type="ECO:0000313" key="1">
    <source>
        <dbReference type="EMBL" id="CAH1102910.1"/>
    </source>
</evidence>
<keyword evidence="2" id="KW-1185">Reference proteome</keyword>
<proteinExistence type="predicted"/>